<keyword evidence="2" id="KW-1185">Reference proteome</keyword>
<dbReference type="EMBL" id="CP109965">
    <property type="protein sequence ID" value="WAJ71408.1"/>
    <property type="molecule type" value="Genomic_DNA"/>
</dbReference>
<dbReference type="SUPFAM" id="SSF48452">
    <property type="entry name" value="TPR-like"/>
    <property type="match status" value="1"/>
</dbReference>
<gene>
    <name evidence="1" type="ORF">OLW01_06325</name>
</gene>
<dbReference type="RefSeq" id="WP_268075889.1">
    <property type="nucleotide sequence ID" value="NZ_CP109965.1"/>
</dbReference>
<accession>A0ABY7AQ78</accession>
<dbReference type="Proteomes" id="UP001163726">
    <property type="component" value="Chromosome"/>
</dbReference>
<protein>
    <submittedName>
        <fullName evidence="1">LicD family protein</fullName>
    </submittedName>
</protein>
<dbReference type="InterPro" id="IPR011990">
    <property type="entry name" value="TPR-like_helical_dom_sf"/>
</dbReference>
<evidence type="ECO:0000313" key="1">
    <source>
        <dbReference type="EMBL" id="WAJ71408.1"/>
    </source>
</evidence>
<sequence>MTSPIIFAHLIKGIQLYQQNQLEAAKIELLAVLKSEPDSELATRYLTEIAINQGTSLSYIEQLKTCLIQHPNSLDLYQLLAVVYQQNKLLPKAIEYYRKTLNLLLTTKPAPLKPVKPATFDQTKYETTLWQTLVLFRQHNIRSFATSGTLLGLTRDNALLPFDKDIDIGIDWGQMNLAMTLLKQNGWHEHKRSYDLINPRCFMHSNGVILDLCGYGVDQKSQRTISGLWMANIPFAWNRVTTYPTIDLADKNTPFGIAWHPAKPELILQALYGNWQVPDPHFDTVICAKNLAGFSLLTQCFAYSRIYILWRKQKWQKVEKLLAQVRHFQSDDSLFIKLEQALKHQLNPLK</sequence>
<dbReference type="Gene3D" id="1.25.40.10">
    <property type="entry name" value="Tetratricopeptide repeat domain"/>
    <property type="match status" value="1"/>
</dbReference>
<proteinExistence type="predicted"/>
<evidence type="ECO:0000313" key="2">
    <source>
        <dbReference type="Proteomes" id="UP001163726"/>
    </source>
</evidence>
<organism evidence="1 2">
    <name type="scientific">Catenovulum adriaticum</name>
    <dbReference type="NCBI Taxonomy" id="2984846"/>
    <lineage>
        <taxon>Bacteria</taxon>
        <taxon>Pseudomonadati</taxon>
        <taxon>Pseudomonadota</taxon>
        <taxon>Gammaproteobacteria</taxon>
        <taxon>Alteromonadales</taxon>
        <taxon>Alteromonadaceae</taxon>
        <taxon>Catenovulum</taxon>
    </lineage>
</organism>
<name>A0ABY7AQ78_9ALTE</name>
<reference evidence="1" key="1">
    <citation type="submission" date="2022-10" db="EMBL/GenBank/DDBJ databases">
        <title>Catenovulum adriacola sp. nov. isolated in the Harbour of Susak.</title>
        <authorList>
            <person name="Schoch T."/>
            <person name="Reich S.J."/>
            <person name="Stoeferle S."/>
            <person name="Flaiz M."/>
            <person name="Kazda M."/>
            <person name="Riedel C.U."/>
            <person name="Duerre P."/>
        </authorList>
    </citation>
    <scope>NUCLEOTIDE SEQUENCE</scope>
    <source>
        <strain evidence="1">TS8</strain>
    </source>
</reference>